<organism evidence="1">
    <name type="scientific">uncultured marine virus</name>
    <dbReference type="NCBI Taxonomy" id="186617"/>
    <lineage>
        <taxon>Viruses</taxon>
        <taxon>environmental samples</taxon>
    </lineage>
</organism>
<proteinExistence type="predicted"/>
<protein>
    <submittedName>
        <fullName evidence="1">Uncharacterized protein</fullName>
    </submittedName>
</protein>
<name>A0A0F7L149_9VIRU</name>
<reference evidence="1" key="1">
    <citation type="journal article" date="2015" name="Front. Microbiol.">
        <title>Combining genomic sequencing methods to explore viral diversity and reveal potential virus-host interactions.</title>
        <authorList>
            <person name="Chow C.E."/>
            <person name="Winget D.M."/>
            <person name="White R.A.III."/>
            <person name="Hallam S.J."/>
            <person name="Suttle C.A."/>
        </authorList>
    </citation>
    <scope>NUCLEOTIDE SEQUENCE</scope>
    <source>
        <strain evidence="1">Anoxic3_5</strain>
    </source>
</reference>
<sequence length="271" mass="30845">MGYNVSTQSKGLGMENNNMRIWKSFPKTDENYTKVANEGGRKLTSVTPVYMVKLATEALGPIGEGWGYTILEERFDNTQPILLIEGDKAKGVAPVYMTDNGQIVWEKTHTVVMEMWHGTKENTFIQYGHTKYSYMTKNGKFYVDHEYGKKSVTDAMTKCLSLIGVCSDIYMGEFDDQNYRSVAKLENDLKKAETNDQVYHGKVEELRTHVKEMAVQISMCPTIEAMQKIINVAYGRVYRECPVLNLNPEEEKQALDQAYLVNETKIKGAQQ</sequence>
<accession>A0A0F7L149</accession>
<evidence type="ECO:0000313" key="1">
    <source>
        <dbReference type="EMBL" id="AKH46279.1"/>
    </source>
</evidence>
<dbReference type="EMBL" id="KR029580">
    <property type="protein sequence ID" value="AKH46279.1"/>
    <property type="molecule type" value="Genomic_DNA"/>
</dbReference>
<reference evidence="1" key="2">
    <citation type="submission" date="2015-03" db="EMBL/GenBank/DDBJ databases">
        <authorList>
            <person name="Chow C.-E.T."/>
            <person name="Winget D.M."/>
            <person name="White R.A.III."/>
            <person name="Hallam S.J."/>
            <person name="Suttle C.A."/>
        </authorList>
    </citation>
    <scope>NUCLEOTIDE SEQUENCE</scope>
    <source>
        <strain evidence="1">Anoxic3_5</strain>
    </source>
</reference>